<evidence type="ECO:0000256" key="2">
    <source>
        <dbReference type="ARBA" id="ARBA00022737"/>
    </source>
</evidence>
<dbReference type="RefSeq" id="WP_376919874.1">
    <property type="nucleotide sequence ID" value="NZ_JBHRSW010000014.1"/>
</dbReference>
<dbReference type="Gene3D" id="3.80.10.10">
    <property type="entry name" value="Ribonuclease Inhibitor"/>
    <property type="match status" value="1"/>
</dbReference>
<sequence length="199" mass="22676">MMSFAKASFLVDDEALNKCLRDIAEAEGYDSAEQFTQIKCNSKGIRSIAGIEQFTNLSSLSVFNNKLQMVDAKLDDLPKLTELNIARNRLKNLSLNNLKSIEKVYAFDNKLEQISLENLPRLSMIKAQNNKAGSFSYQDVPLLSKIYIFNNQLEHMDIHNLPSITYVDCRQNPMPDPLYDEMDAMKNVSFLHDGNADDW</sequence>
<dbReference type="PANTHER" id="PTHR47566:SF1">
    <property type="entry name" value="PROTEIN NUD1"/>
    <property type="match status" value="1"/>
</dbReference>
<gene>
    <name evidence="3" type="ORF">ACFOHL_08900</name>
</gene>
<evidence type="ECO:0000313" key="3">
    <source>
        <dbReference type="EMBL" id="MFC3121739.1"/>
    </source>
</evidence>
<dbReference type="SUPFAM" id="SSF52058">
    <property type="entry name" value="L domain-like"/>
    <property type="match status" value="1"/>
</dbReference>
<accession>A0ABV7FN48</accession>
<reference evidence="4" key="1">
    <citation type="journal article" date="2019" name="Int. J. Syst. Evol. Microbiol.">
        <title>The Global Catalogue of Microorganisms (GCM) 10K type strain sequencing project: providing services to taxonomists for standard genome sequencing and annotation.</title>
        <authorList>
            <consortium name="The Broad Institute Genomics Platform"/>
            <consortium name="The Broad Institute Genome Sequencing Center for Infectious Disease"/>
            <person name="Wu L."/>
            <person name="Ma J."/>
        </authorList>
    </citation>
    <scope>NUCLEOTIDE SEQUENCE [LARGE SCALE GENOMIC DNA]</scope>
    <source>
        <strain evidence="4">KCTC 52473</strain>
    </source>
</reference>
<organism evidence="3 4">
    <name type="scientific">Agaribacter flavus</name>
    <dbReference type="NCBI Taxonomy" id="1902781"/>
    <lineage>
        <taxon>Bacteria</taxon>
        <taxon>Pseudomonadati</taxon>
        <taxon>Pseudomonadota</taxon>
        <taxon>Gammaproteobacteria</taxon>
        <taxon>Alteromonadales</taxon>
        <taxon>Alteromonadaceae</taxon>
        <taxon>Agaribacter</taxon>
    </lineage>
</organism>
<keyword evidence="4" id="KW-1185">Reference proteome</keyword>
<proteinExistence type="predicted"/>
<comment type="caution">
    <text evidence="3">The sequence shown here is derived from an EMBL/GenBank/DDBJ whole genome shotgun (WGS) entry which is preliminary data.</text>
</comment>
<evidence type="ECO:0000256" key="1">
    <source>
        <dbReference type="ARBA" id="ARBA00022614"/>
    </source>
</evidence>
<name>A0ABV7FN48_9ALTE</name>
<dbReference type="EMBL" id="JBHRSW010000014">
    <property type="protein sequence ID" value="MFC3121739.1"/>
    <property type="molecule type" value="Genomic_DNA"/>
</dbReference>
<dbReference type="Proteomes" id="UP001595478">
    <property type="component" value="Unassembled WGS sequence"/>
</dbReference>
<protein>
    <submittedName>
        <fullName evidence="3">Leucine-rich repeat domain-containing protein</fullName>
    </submittedName>
</protein>
<dbReference type="PANTHER" id="PTHR47566">
    <property type="match status" value="1"/>
</dbReference>
<keyword evidence="1" id="KW-0433">Leucine-rich repeat</keyword>
<evidence type="ECO:0000313" key="4">
    <source>
        <dbReference type="Proteomes" id="UP001595478"/>
    </source>
</evidence>
<dbReference type="InterPro" id="IPR052574">
    <property type="entry name" value="CDIRP"/>
</dbReference>
<keyword evidence="2" id="KW-0677">Repeat</keyword>
<dbReference type="InterPro" id="IPR032675">
    <property type="entry name" value="LRR_dom_sf"/>
</dbReference>